<protein>
    <submittedName>
        <fullName evidence="1">Uncharacterized protein</fullName>
    </submittedName>
</protein>
<sequence length="303" mass="31295">MLNPQVLATLSVADAAGPRHVSAASGLVRLGARLYVVADDEHQLGEFDASGAGTLHALFEGELPDDPKARKAAKPDLEALALLPPFDGHPHGALLALGSGSRPQRERAVLLALDAAGELQRRAQQVDFAPLYAALHARHAKLNIEGAFVAAGCLCLLQRGSGADPVNELIRFDWSAVLAWLRGGPAPAPMAGTRYALGDLDGVPLCFTDGAALPDGGWVFSAAAEATDDNYADGPCGGSAVGVVAADGRLRGLWPLSLRCKAEGIAATVADGRLQLWLVTDADDRAAPALLLSASLDLDSLSP</sequence>
<organism evidence="1 2">
    <name type="scientific">Roseateles asaccharophilus</name>
    <dbReference type="NCBI Taxonomy" id="582607"/>
    <lineage>
        <taxon>Bacteria</taxon>
        <taxon>Pseudomonadati</taxon>
        <taxon>Pseudomonadota</taxon>
        <taxon>Betaproteobacteria</taxon>
        <taxon>Burkholderiales</taxon>
        <taxon>Sphaerotilaceae</taxon>
        <taxon>Roseateles</taxon>
    </lineage>
</organism>
<comment type="caution">
    <text evidence="1">The sequence shown here is derived from an EMBL/GenBank/DDBJ whole genome shotgun (WGS) entry which is preliminary data.</text>
</comment>
<dbReference type="InterPro" id="IPR053851">
    <property type="entry name" value="DUF6929"/>
</dbReference>
<evidence type="ECO:0000313" key="1">
    <source>
        <dbReference type="EMBL" id="MDR7334128.1"/>
    </source>
</evidence>
<dbReference type="EMBL" id="JAVDXV010000006">
    <property type="protein sequence ID" value="MDR7334128.1"/>
    <property type="molecule type" value="Genomic_DNA"/>
</dbReference>
<proteinExistence type="predicted"/>
<dbReference type="Proteomes" id="UP001180825">
    <property type="component" value="Unassembled WGS sequence"/>
</dbReference>
<dbReference type="RefSeq" id="WP_310330374.1">
    <property type="nucleotide sequence ID" value="NZ_JAVDXV010000006.1"/>
</dbReference>
<name>A0ABU2ADQ0_9BURK</name>
<keyword evidence="2" id="KW-1185">Reference proteome</keyword>
<gene>
    <name evidence="1" type="ORF">J2X21_003280</name>
</gene>
<evidence type="ECO:0000313" key="2">
    <source>
        <dbReference type="Proteomes" id="UP001180825"/>
    </source>
</evidence>
<dbReference type="Pfam" id="PF22000">
    <property type="entry name" value="DUF6929"/>
    <property type="match status" value="1"/>
</dbReference>
<accession>A0ABU2ADQ0</accession>
<reference evidence="1 2" key="1">
    <citation type="submission" date="2023-07" db="EMBL/GenBank/DDBJ databases">
        <title>Sorghum-associated microbial communities from plants grown in Nebraska, USA.</title>
        <authorList>
            <person name="Schachtman D."/>
        </authorList>
    </citation>
    <scope>NUCLEOTIDE SEQUENCE [LARGE SCALE GENOMIC DNA]</scope>
    <source>
        <strain evidence="1 2">BE316</strain>
    </source>
</reference>